<gene>
    <name evidence="2" type="primary">rbfA</name>
    <name evidence="4" type="ORF">SAMN04488087_1117</name>
</gene>
<dbReference type="InterPro" id="IPR023799">
    <property type="entry name" value="RbfA_dom_sf"/>
</dbReference>
<protein>
    <recommendedName>
        <fullName evidence="2">Ribosome-binding factor A</fullName>
    </recommendedName>
</protein>
<comment type="subunit">
    <text evidence="2">Monomer. Binds 30S ribosomal subunits, but not 50S ribosomal subunits or 70S ribosomes.</text>
</comment>
<dbReference type="SUPFAM" id="SSF89919">
    <property type="entry name" value="Ribosome-binding factor A, RbfA"/>
    <property type="match status" value="1"/>
</dbReference>
<dbReference type="NCBIfam" id="TIGR00082">
    <property type="entry name" value="rbfA"/>
    <property type="match status" value="1"/>
</dbReference>
<keyword evidence="3" id="KW-0175">Coiled coil</keyword>
<keyword evidence="1 2" id="KW-0690">Ribosome biogenesis</keyword>
<evidence type="ECO:0000256" key="3">
    <source>
        <dbReference type="SAM" id="Coils"/>
    </source>
</evidence>
<feature type="coiled-coil region" evidence="3">
    <location>
        <begin position="97"/>
        <end position="124"/>
    </location>
</feature>
<dbReference type="InterPro" id="IPR015946">
    <property type="entry name" value="KH_dom-like_a/b"/>
</dbReference>
<dbReference type="STRING" id="633813.SAMN04488087_1117"/>
<proteinExistence type="inferred from homology"/>
<dbReference type="GO" id="GO:0043024">
    <property type="term" value="F:ribosomal small subunit binding"/>
    <property type="evidence" value="ECO:0007669"/>
    <property type="project" value="TreeGrafter"/>
</dbReference>
<dbReference type="Proteomes" id="UP000185812">
    <property type="component" value="Unassembled WGS sequence"/>
</dbReference>
<dbReference type="RefSeq" id="WP_072714983.1">
    <property type="nucleotide sequence ID" value="NZ_FRAU01000003.1"/>
</dbReference>
<sequence length="126" mass="14728">MSSSIRVQRVGSLLKRELADILQHEFGDQLPPMTTVTDVQPTRDLSIAKVYVSIYASPEQKQAAFRRLQELTPQIRAALAQRIRHQMRFMPELRFILDETIERAQRIEELLARIREERARREGQTS</sequence>
<name>A0A1M6SJI3_9BACT</name>
<reference evidence="5" key="1">
    <citation type="submission" date="2016-11" db="EMBL/GenBank/DDBJ databases">
        <authorList>
            <person name="Varghese N."/>
            <person name="Submissions S."/>
        </authorList>
    </citation>
    <scope>NUCLEOTIDE SEQUENCE [LARGE SCALE GENOMIC DNA]</scope>
    <source>
        <strain evidence="5">DSM 22212</strain>
    </source>
</reference>
<dbReference type="GO" id="GO:0030490">
    <property type="term" value="P:maturation of SSU-rRNA"/>
    <property type="evidence" value="ECO:0007669"/>
    <property type="project" value="UniProtKB-UniRule"/>
</dbReference>
<dbReference type="OrthoDB" id="9811910at2"/>
<dbReference type="HAMAP" id="MF_00003">
    <property type="entry name" value="RbfA"/>
    <property type="match status" value="1"/>
</dbReference>
<comment type="similarity">
    <text evidence="2">Belongs to the RbfA family.</text>
</comment>
<dbReference type="Pfam" id="PF02033">
    <property type="entry name" value="RBFA"/>
    <property type="match status" value="1"/>
</dbReference>
<dbReference type="AlphaFoldDB" id="A0A1M6SJI3"/>
<dbReference type="PANTHER" id="PTHR33515">
    <property type="entry name" value="RIBOSOME-BINDING FACTOR A, CHLOROPLASTIC-RELATED"/>
    <property type="match status" value="1"/>
</dbReference>
<evidence type="ECO:0000313" key="4">
    <source>
        <dbReference type="EMBL" id="SHK44865.1"/>
    </source>
</evidence>
<comment type="subcellular location">
    <subcellularLocation>
        <location evidence="2">Cytoplasm</location>
    </subcellularLocation>
</comment>
<accession>A0A1M6SJI3</accession>
<keyword evidence="2" id="KW-0963">Cytoplasm</keyword>
<dbReference type="EMBL" id="FRAU01000003">
    <property type="protein sequence ID" value="SHK44865.1"/>
    <property type="molecule type" value="Genomic_DNA"/>
</dbReference>
<evidence type="ECO:0000256" key="2">
    <source>
        <dbReference type="HAMAP-Rule" id="MF_00003"/>
    </source>
</evidence>
<dbReference type="GO" id="GO:0005829">
    <property type="term" value="C:cytosol"/>
    <property type="evidence" value="ECO:0007669"/>
    <property type="project" value="TreeGrafter"/>
</dbReference>
<organism evidence="4 5">
    <name type="scientific">Rhodothermus profundi</name>
    <dbReference type="NCBI Taxonomy" id="633813"/>
    <lineage>
        <taxon>Bacteria</taxon>
        <taxon>Pseudomonadati</taxon>
        <taxon>Rhodothermota</taxon>
        <taxon>Rhodothermia</taxon>
        <taxon>Rhodothermales</taxon>
        <taxon>Rhodothermaceae</taxon>
        <taxon>Rhodothermus</taxon>
    </lineage>
</organism>
<evidence type="ECO:0000256" key="1">
    <source>
        <dbReference type="ARBA" id="ARBA00022517"/>
    </source>
</evidence>
<dbReference type="Gene3D" id="3.30.300.20">
    <property type="match status" value="1"/>
</dbReference>
<dbReference type="PANTHER" id="PTHR33515:SF1">
    <property type="entry name" value="RIBOSOME-BINDING FACTOR A, CHLOROPLASTIC-RELATED"/>
    <property type="match status" value="1"/>
</dbReference>
<evidence type="ECO:0000313" key="5">
    <source>
        <dbReference type="Proteomes" id="UP000185812"/>
    </source>
</evidence>
<comment type="function">
    <text evidence="2">One of several proteins that assist in the late maturation steps of the functional core of the 30S ribosomal subunit. Associates with free 30S ribosomal subunits (but not with 30S subunits that are part of 70S ribosomes or polysomes). Required for efficient processing of 16S rRNA. May interact with the 5'-terminal helix region of 16S rRNA.</text>
</comment>
<keyword evidence="5" id="KW-1185">Reference proteome</keyword>
<dbReference type="InterPro" id="IPR000238">
    <property type="entry name" value="RbfA"/>
</dbReference>